<feature type="compositionally biased region" description="Low complexity" evidence="1">
    <location>
        <begin position="124"/>
        <end position="136"/>
    </location>
</feature>
<evidence type="ECO:0000313" key="4">
    <source>
        <dbReference type="Proteomes" id="UP000319502"/>
    </source>
</evidence>
<protein>
    <submittedName>
        <fullName evidence="3">Uncharacterized protein</fullName>
    </submittedName>
</protein>
<accession>A0A557QQV5</accession>
<name>A0A557QQV5_9RHOO</name>
<gene>
    <name evidence="3" type="ORF">FHP91_12415</name>
</gene>
<proteinExistence type="predicted"/>
<keyword evidence="4" id="KW-1185">Reference proteome</keyword>
<keyword evidence="2" id="KW-0472">Membrane</keyword>
<dbReference type="AlphaFoldDB" id="A0A557QQV5"/>
<keyword evidence="2" id="KW-0812">Transmembrane</keyword>
<evidence type="ECO:0000313" key="3">
    <source>
        <dbReference type="EMBL" id="TVO55282.1"/>
    </source>
</evidence>
<feature type="compositionally biased region" description="Basic and acidic residues" evidence="1">
    <location>
        <begin position="142"/>
        <end position="152"/>
    </location>
</feature>
<evidence type="ECO:0000256" key="2">
    <source>
        <dbReference type="SAM" id="Phobius"/>
    </source>
</evidence>
<comment type="caution">
    <text evidence="3">The sequence shown here is derived from an EMBL/GenBank/DDBJ whole genome shotgun (WGS) entry which is preliminary data.</text>
</comment>
<sequence length="211" mass="22973">MNHFSIPFGLIFSLFVFVMIWRVIMRVLRRVSRMTDSLPADAGPVVGRSGWGSAVVNGARATNCIRVVEYATGHAVQMHPIFGGGLVWLPKVDTTQQLNGTAALLNHGKHAIQLTGKLAEFMNPNNRNTTAAPAHAHATHTHRTDPDPDHSKATALATGVRRLPRDTGGSGLSRLAIWIAIALLVFVVLRRTVPELIAPIEQIITELLRGF</sequence>
<dbReference type="Proteomes" id="UP000319502">
    <property type="component" value="Unassembled WGS sequence"/>
</dbReference>
<keyword evidence="2" id="KW-1133">Transmembrane helix</keyword>
<feature type="region of interest" description="Disordered" evidence="1">
    <location>
        <begin position="124"/>
        <end position="152"/>
    </location>
</feature>
<feature type="transmembrane region" description="Helical" evidence="2">
    <location>
        <begin position="171"/>
        <end position="189"/>
    </location>
</feature>
<evidence type="ECO:0000256" key="1">
    <source>
        <dbReference type="SAM" id="MobiDB-lite"/>
    </source>
</evidence>
<feature type="transmembrane region" description="Helical" evidence="2">
    <location>
        <begin position="6"/>
        <end position="24"/>
    </location>
</feature>
<dbReference type="EMBL" id="VMNK01000011">
    <property type="protein sequence ID" value="TVO55282.1"/>
    <property type="molecule type" value="Genomic_DNA"/>
</dbReference>
<reference evidence="3 4" key="1">
    <citation type="submission" date="2019-07" db="EMBL/GenBank/DDBJ databases">
        <title>The pathways for chlorine oxyanion respiration interact through the shared metabolite chlorate.</title>
        <authorList>
            <person name="Barnum T.P."/>
            <person name="Cheng Y."/>
            <person name="Hill K.A."/>
            <person name="Lucas L.N."/>
            <person name="Carlson H.K."/>
            <person name="Coates J.D."/>
        </authorList>
    </citation>
    <scope>NUCLEOTIDE SEQUENCE [LARGE SCALE GENOMIC DNA]</scope>
    <source>
        <strain evidence="3 4">SFB-3</strain>
    </source>
</reference>
<organism evidence="3 4">
    <name type="scientific">Denitromonas halophila</name>
    <dbReference type="NCBI Taxonomy" id="1629404"/>
    <lineage>
        <taxon>Bacteria</taxon>
        <taxon>Pseudomonadati</taxon>
        <taxon>Pseudomonadota</taxon>
        <taxon>Betaproteobacteria</taxon>
        <taxon>Rhodocyclales</taxon>
        <taxon>Zoogloeaceae</taxon>
        <taxon>Denitromonas</taxon>
    </lineage>
</organism>
<dbReference type="RefSeq" id="WP_144309903.1">
    <property type="nucleotide sequence ID" value="NZ_VMNK01000011.1"/>
</dbReference>